<sequence>MSAPLKAAVPRLASTVLLLARNTQHVESSSSPPLVTATGVSRANDIHVLMMKRHGKARFMPSVYVFPGGGVEGADQVFAQHYLAEHHQVGQSTSTASPSQDFLEARLQPSAEEAEVEAWACRAAALRELAEETACVLQKDGSLCSAAQWTEWQRQRRATRAAPAEDARDGAVGGAASPIPIYDVSAAPTLRPVARWVTPRQFKYRYDTYFYAALVDSAVTRDDREPGTTTAHAAATRARRCAPQELPLLMQASEVAELLWVSPLDALRRHEDASDTFSLAPPTYLLLHALSLQTSFESLAAAWSASPPVAAAEAQPLGTLPYSSVLPCVEPCNTLSADGLHIVDFVLPSRFFHEEGWSLADGEYLFLGESYAEQKHYIHARVGSAATTTSATVHTIHH</sequence>
<comment type="caution">
    <text evidence="8">The sequence shown here is derived from an EMBL/GenBank/DDBJ whole genome shotgun (WGS) entry which is preliminary data.</text>
</comment>
<evidence type="ECO:0000256" key="6">
    <source>
        <dbReference type="ARBA" id="ARBA00023211"/>
    </source>
</evidence>
<organism evidence="8 9">
    <name type="scientific">Novymonas esmeraldas</name>
    <dbReference type="NCBI Taxonomy" id="1808958"/>
    <lineage>
        <taxon>Eukaryota</taxon>
        <taxon>Discoba</taxon>
        <taxon>Euglenozoa</taxon>
        <taxon>Kinetoplastea</taxon>
        <taxon>Metakinetoplastina</taxon>
        <taxon>Trypanosomatida</taxon>
        <taxon>Trypanosomatidae</taxon>
        <taxon>Novymonas</taxon>
    </lineage>
</organism>
<evidence type="ECO:0000256" key="3">
    <source>
        <dbReference type="ARBA" id="ARBA00022723"/>
    </source>
</evidence>
<keyword evidence="5" id="KW-0460">Magnesium</keyword>
<dbReference type="Proteomes" id="UP001430356">
    <property type="component" value="Unassembled WGS sequence"/>
</dbReference>
<accession>A0AAW0FA46</accession>
<dbReference type="PANTHER" id="PTHR12318:SF0">
    <property type="entry name" value="ACYL-COENZYME A DIPHOSPHATASE NUDT19"/>
    <property type="match status" value="1"/>
</dbReference>
<dbReference type="InterPro" id="IPR015797">
    <property type="entry name" value="NUDIX_hydrolase-like_dom_sf"/>
</dbReference>
<dbReference type="InterPro" id="IPR000086">
    <property type="entry name" value="NUDIX_hydrolase_dom"/>
</dbReference>
<feature type="domain" description="Nudix hydrolase" evidence="7">
    <location>
        <begin position="33"/>
        <end position="285"/>
    </location>
</feature>
<evidence type="ECO:0000313" key="9">
    <source>
        <dbReference type="Proteomes" id="UP001430356"/>
    </source>
</evidence>
<gene>
    <name evidence="8" type="ORF">NESM_000289000</name>
</gene>
<keyword evidence="3" id="KW-0479">Metal-binding</keyword>
<dbReference type="AlphaFoldDB" id="A0AAW0FA46"/>
<dbReference type="EMBL" id="JAECZO010000026">
    <property type="protein sequence ID" value="KAK7202192.1"/>
    <property type="molecule type" value="Genomic_DNA"/>
</dbReference>
<dbReference type="SUPFAM" id="SSF55811">
    <property type="entry name" value="Nudix"/>
    <property type="match status" value="1"/>
</dbReference>
<dbReference type="Gene3D" id="3.90.79.10">
    <property type="entry name" value="Nucleoside Triphosphate Pyrophosphohydrolase"/>
    <property type="match status" value="1"/>
</dbReference>
<dbReference type="PANTHER" id="PTHR12318">
    <property type="entry name" value="TESTOSTERONE-REGULATED PROTEIN RP2"/>
    <property type="match status" value="1"/>
</dbReference>
<evidence type="ECO:0000313" key="8">
    <source>
        <dbReference type="EMBL" id="KAK7202192.1"/>
    </source>
</evidence>
<dbReference type="GO" id="GO:0005739">
    <property type="term" value="C:mitochondrion"/>
    <property type="evidence" value="ECO:0007669"/>
    <property type="project" value="TreeGrafter"/>
</dbReference>
<name>A0AAW0FA46_9TRYP</name>
<keyword evidence="4" id="KW-0378">Hydrolase</keyword>
<evidence type="ECO:0000256" key="4">
    <source>
        <dbReference type="ARBA" id="ARBA00022801"/>
    </source>
</evidence>
<dbReference type="PROSITE" id="PS51462">
    <property type="entry name" value="NUDIX"/>
    <property type="match status" value="1"/>
</dbReference>
<evidence type="ECO:0000256" key="1">
    <source>
        <dbReference type="ARBA" id="ARBA00001936"/>
    </source>
</evidence>
<dbReference type="GO" id="GO:0016818">
    <property type="term" value="F:hydrolase activity, acting on acid anhydrides, in phosphorus-containing anhydrides"/>
    <property type="evidence" value="ECO:0007669"/>
    <property type="project" value="InterPro"/>
</dbReference>
<dbReference type="InterPro" id="IPR039121">
    <property type="entry name" value="NUDT19"/>
</dbReference>
<evidence type="ECO:0000256" key="2">
    <source>
        <dbReference type="ARBA" id="ARBA00001946"/>
    </source>
</evidence>
<comment type="cofactor">
    <cofactor evidence="1">
        <name>Mn(2+)</name>
        <dbReference type="ChEBI" id="CHEBI:29035"/>
    </cofactor>
</comment>
<evidence type="ECO:0000256" key="5">
    <source>
        <dbReference type="ARBA" id="ARBA00022842"/>
    </source>
</evidence>
<dbReference type="GO" id="GO:0046872">
    <property type="term" value="F:metal ion binding"/>
    <property type="evidence" value="ECO:0007669"/>
    <property type="project" value="UniProtKB-KW"/>
</dbReference>
<keyword evidence="6" id="KW-0464">Manganese</keyword>
<keyword evidence="9" id="KW-1185">Reference proteome</keyword>
<protein>
    <submittedName>
        <fullName evidence="8">NUDIX domain containing protein</fullName>
    </submittedName>
</protein>
<proteinExistence type="predicted"/>
<comment type="cofactor">
    <cofactor evidence="2">
        <name>Mg(2+)</name>
        <dbReference type="ChEBI" id="CHEBI:18420"/>
    </cofactor>
</comment>
<evidence type="ECO:0000259" key="7">
    <source>
        <dbReference type="PROSITE" id="PS51462"/>
    </source>
</evidence>
<reference evidence="8 9" key="1">
    <citation type="journal article" date="2021" name="MBio">
        <title>A New Model Trypanosomatid, Novymonas esmeraldas: Genomic Perception of Its 'Candidatus Pandoraea novymonadis' Endosymbiont.</title>
        <authorList>
            <person name="Zakharova A."/>
            <person name="Saura A."/>
            <person name="Butenko A."/>
            <person name="Podesvova L."/>
            <person name="Warmusova S."/>
            <person name="Kostygov A.Y."/>
            <person name="Nenarokova A."/>
            <person name="Lukes J."/>
            <person name="Opperdoes F.R."/>
            <person name="Yurchenko V."/>
        </authorList>
    </citation>
    <scope>NUCLEOTIDE SEQUENCE [LARGE SCALE GENOMIC DNA]</scope>
    <source>
        <strain evidence="8 9">E262AT.01</strain>
    </source>
</reference>